<dbReference type="GO" id="GO:0008270">
    <property type="term" value="F:zinc ion binding"/>
    <property type="evidence" value="ECO:0007669"/>
    <property type="project" value="UniProtKB-KW"/>
</dbReference>
<dbReference type="Proteomes" id="UP000243686">
    <property type="component" value="Unassembled WGS sequence"/>
</dbReference>
<dbReference type="InterPro" id="IPR036236">
    <property type="entry name" value="Znf_C2H2_sf"/>
</dbReference>
<evidence type="ECO:0000313" key="7">
    <source>
        <dbReference type="EMBL" id="OON17106.1"/>
    </source>
</evidence>
<gene>
    <name evidence="7" type="ORF">X801_07061</name>
</gene>
<evidence type="ECO:0000259" key="6">
    <source>
        <dbReference type="PROSITE" id="PS50157"/>
    </source>
</evidence>
<dbReference type="PROSITE" id="PS50157">
    <property type="entry name" value="ZINC_FINGER_C2H2_2"/>
    <property type="match status" value="1"/>
</dbReference>
<reference evidence="7 8" key="1">
    <citation type="submission" date="2015-03" db="EMBL/GenBank/DDBJ databases">
        <title>Draft genome of the nematode, Opisthorchis viverrini.</title>
        <authorList>
            <person name="Mitreva M."/>
        </authorList>
    </citation>
    <scope>NUCLEOTIDE SEQUENCE [LARGE SCALE GENOMIC DNA]</scope>
    <source>
        <strain evidence="7">Khon Kaen</strain>
    </source>
</reference>
<evidence type="ECO:0000256" key="2">
    <source>
        <dbReference type="ARBA" id="ARBA00022737"/>
    </source>
</evidence>
<evidence type="ECO:0000313" key="8">
    <source>
        <dbReference type="Proteomes" id="UP000243686"/>
    </source>
</evidence>
<keyword evidence="1" id="KW-0479">Metal-binding</keyword>
<dbReference type="AlphaFoldDB" id="A0A1S8WRL7"/>
<keyword evidence="8" id="KW-1185">Reference proteome</keyword>
<proteinExistence type="predicted"/>
<dbReference type="FunFam" id="3.30.160.60:FF:000100">
    <property type="entry name" value="Zinc finger 45-like"/>
    <property type="match status" value="1"/>
</dbReference>
<feature type="domain" description="C2H2-type" evidence="6">
    <location>
        <begin position="29"/>
        <end position="56"/>
    </location>
</feature>
<keyword evidence="3 5" id="KW-0863">Zinc-finger</keyword>
<keyword evidence="4" id="KW-0862">Zinc</keyword>
<dbReference type="Gene3D" id="3.30.160.60">
    <property type="entry name" value="Classic Zinc Finger"/>
    <property type="match status" value="1"/>
</dbReference>
<protein>
    <submittedName>
        <fullName evidence="7">Zinc finger, C2H2 type</fullName>
    </submittedName>
</protein>
<keyword evidence="2" id="KW-0677">Repeat</keyword>
<evidence type="ECO:0000256" key="5">
    <source>
        <dbReference type="PROSITE-ProRule" id="PRU00042"/>
    </source>
</evidence>
<evidence type="ECO:0000256" key="1">
    <source>
        <dbReference type="ARBA" id="ARBA00022723"/>
    </source>
</evidence>
<sequence length="59" mass="6890">MMEQHRNELVTRERAGSTEYATLLTRKRHICQRCGRGFRSEASLEKHALAHTKENIFSC</sequence>
<dbReference type="InterPro" id="IPR013087">
    <property type="entry name" value="Znf_C2H2_type"/>
</dbReference>
<accession>A0A1S8WRL7</accession>
<name>A0A1S8WRL7_OPIVI</name>
<dbReference type="EMBL" id="KV895888">
    <property type="protein sequence ID" value="OON17106.1"/>
    <property type="molecule type" value="Genomic_DNA"/>
</dbReference>
<organism evidence="7 8">
    <name type="scientific">Opisthorchis viverrini</name>
    <name type="common">Southeast Asian liver fluke</name>
    <dbReference type="NCBI Taxonomy" id="6198"/>
    <lineage>
        <taxon>Eukaryota</taxon>
        <taxon>Metazoa</taxon>
        <taxon>Spiralia</taxon>
        <taxon>Lophotrochozoa</taxon>
        <taxon>Platyhelminthes</taxon>
        <taxon>Trematoda</taxon>
        <taxon>Digenea</taxon>
        <taxon>Opisthorchiida</taxon>
        <taxon>Opisthorchiata</taxon>
        <taxon>Opisthorchiidae</taxon>
        <taxon>Opisthorchis</taxon>
    </lineage>
</organism>
<feature type="non-terminal residue" evidence="7">
    <location>
        <position position="59"/>
    </location>
</feature>
<dbReference type="PROSITE" id="PS00028">
    <property type="entry name" value="ZINC_FINGER_C2H2_1"/>
    <property type="match status" value="1"/>
</dbReference>
<evidence type="ECO:0000256" key="3">
    <source>
        <dbReference type="ARBA" id="ARBA00022771"/>
    </source>
</evidence>
<evidence type="ECO:0000256" key="4">
    <source>
        <dbReference type="ARBA" id="ARBA00022833"/>
    </source>
</evidence>
<dbReference type="SUPFAM" id="SSF57667">
    <property type="entry name" value="beta-beta-alpha zinc fingers"/>
    <property type="match status" value="1"/>
</dbReference>